<gene>
    <name evidence="1" type="ORF">NITFAB_1281</name>
</gene>
<evidence type="ECO:0000313" key="1">
    <source>
        <dbReference type="EMBL" id="SPS05691.1"/>
    </source>
</evidence>
<sequence length="276" mass="32525">MHLASTKPLQQSSPMQVTDNAYKKHRVFGELDQYFEFYSQLATSIYLFPTSGTKTVYNIDAYIYSSIHGTIESIKLTLLAGRINDAYALLRKYYDSAIINVWSNLYLHDNFSIENLVVTKIHNWLQGTDKLPEYREMSEYIKASNSLKPINELFYADRKYKVLRTRCNNHTHYNFFQNVMLNDNTVRIKNRNQYLEQLADDVKDIFILHLGYIFFLKDHYMMSSDYVDFLDCNMQPEKNSQYWVAPFIQDIFDSIVTPRRPDITNAIKSKSLMQLS</sequence>
<organism evidence="1">
    <name type="scientific">Candidatus Nitrotoga fabula</name>
    <dbReference type="NCBI Taxonomy" id="2182327"/>
    <lineage>
        <taxon>Bacteria</taxon>
        <taxon>Pseudomonadati</taxon>
        <taxon>Pseudomonadota</taxon>
        <taxon>Betaproteobacteria</taxon>
        <taxon>Nitrosomonadales</taxon>
        <taxon>Gallionellaceae</taxon>
        <taxon>Candidatus Nitrotoga</taxon>
    </lineage>
</organism>
<dbReference type="EMBL" id="LS423452">
    <property type="protein sequence ID" value="SPS05691.1"/>
    <property type="molecule type" value="Genomic_DNA"/>
</dbReference>
<protein>
    <submittedName>
        <fullName evidence="1">Uncharacterized protein</fullName>
    </submittedName>
</protein>
<accession>A0A2X0SE79</accession>
<reference evidence="1" key="1">
    <citation type="submission" date="2018-05" db="EMBL/GenBank/DDBJ databases">
        <authorList>
            <person name="Lanie J.A."/>
            <person name="Ng W.-L."/>
            <person name="Kazmierczak K.M."/>
            <person name="Andrzejewski T.M."/>
            <person name="Davidsen T.M."/>
            <person name="Wayne K.J."/>
            <person name="Tettelin H."/>
            <person name="Glass J.I."/>
            <person name="Rusch D."/>
            <person name="Podicherti R."/>
            <person name="Tsui H.-C.T."/>
            <person name="Winkler M.E."/>
        </authorList>
    </citation>
    <scope>NUCLEOTIDE SEQUENCE</scope>
    <source>
        <strain evidence="1">KNB</strain>
    </source>
</reference>
<name>A0A2X0SE79_9PROT</name>
<dbReference type="AlphaFoldDB" id="A0A2X0SE79"/>
<proteinExistence type="predicted"/>